<protein>
    <submittedName>
        <fullName evidence="1">Uncharacterized protein</fullName>
    </submittedName>
</protein>
<reference evidence="1 2" key="1">
    <citation type="submission" date="2023-03" db="EMBL/GenBank/DDBJ databases">
        <title>High-quality genome of Scylla paramamosain provides insights in environmental adaptation.</title>
        <authorList>
            <person name="Zhang L."/>
        </authorList>
    </citation>
    <scope>NUCLEOTIDE SEQUENCE [LARGE SCALE GENOMIC DNA]</scope>
    <source>
        <strain evidence="1">LZ_2023a</strain>
        <tissue evidence="1">Muscle</tissue>
    </source>
</reference>
<keyword evidence="2" id="KW-1185">Reference proteome</keyword>
<evidence type="ECO:0000313" key="2">
    <source>
        <dbReference type="Proteomes" id="UP001487740"/>
    </source>
</evidence>
<dbReference type="Proteomes" id="UP001487740">
    <property type="component" value="Unassembled WGS sequence"/>
</dbReference>
<accession>A0AAW0T8S8</accession>
<evidence type="ECO:0000313" key="1">
    <source>
        <dbReference type="EMBL" id="KAK8382762.1"/>
    </source>
</evidence>
<proteinExistence type="predicted"/>
<dbReference type="AlphaFoldDB" id="A0AAW0T8S8"/>
<name>A0AAW0T8S8_SCYPA</name>
<comment type="caution">
    <text evidence="1">The sequence shown here is derived from an EMBL/GenBank/DDBJ whole genome shotgun (WGS) entry which is preliminary data.</text>
</comment>
<organism evidence="1 2">
    <name type="scientific">Scylla paramamosain</name>
    <name type="common">Mud crab</name>
    <dbReference type="NCBI Taxonomy" id="85552"/>
    <lineage>
        <taxon>Eukaryota</taxon>
        <taxon>Metazoa</taxon>
        <taxon>Ecdysozoa</taxon>
        <taxon>Arthropoda</taxon>
        <taxon>Crustacea</taxon>
        <taxon>Multicrustacea</taxon>
        <taxon>Malacostraca</taxon>
        <taxon>Eumalacostraca</taxon>
        <taxon>Eucarida</taxon>
        <taxon>Decapoda</taxon>
        <taxon>Pleocyemata</taxon>
        <taxon>Brachyura</taxon>
        <taxon>Eubrachyura</taxon>
        <taxon>Portunoidea</taxon>
        <taxon>Portunidae</taxon>
        <taxon>Portuninae</taxon>
        <taxon>Scylla</taxon>
    </lineage>
</organism>
<dbReference type="EMBL" id="JARAKH010000038">
    <property type="protein sequence ID" value="KAK8382762.1"/>
    <property type="molecule type" value="Genomic_DNA"/>
</dbReference>
<gene>
    <name evidence="1" type="ORF">O3P69_011358</name>
</gene>
<sequence length="146" mass="15922">MRAILSDLHSLDAKRTRGQRVPPPLPWPGIGGAVSLQLPLTGQLTHLDVSRAAVKHVRRQGVTRLTCDVDWAKVTPVTSLSDTEFPARLSWASWRNGSASDSRSEGWVFESLRGHVVLIFSSPPQPRRGAVHVAACVRCVLGTKTL</sequence>